<protein>
    <submittedName>
        <fullName evidence="1">Uncharacterized protein</fullName>
    </submittedName>
</protein>
<reference evidence="1 2" key="1">
    <citation type="submission" date="2020-07" db="EMBL/GenBank/DDBJ databases">
        <title>Sequencing the genomes of 1000 actinobacteria strains.</title>
        <authorList>
            <person name="Klenk H.-P."/>
        </authorList>
    </citation>
    <scope>NUCLEOTIDE SEQUENCE [LARGE SCALE GENOMIC DNA]</scope>
    <source>
        <strain evidence="1 2">DSM 43461</strain>
    </source>
</reference>
<accession>A0A7Y9G7L7</accession>
<comment type="caution">
    <text evidence="1">The sequence shown here is derived from an EMBL/GenBank/DDBJ whole genome shotgun (WGS) entry which is preliminary data.</text>
</comment>
<evidence type="ECO:0000313" key="2">
    <source>
        <dbReference type="Proteomes" id="UP000591272"/>
    </source>
</evidence>
<name>A0A7Y9G7L7_9ACTN</name>
<gene>
    <name evidence="1" type="ORF">BJ999_001647</name>
</gene>
<sequence>MTQWSAIVQIPGVPYDILDRFTPLGQERPSYSVVTARPSEIKVTLS</sequence>
<dbReference type="AlphaFoldDB" id="A0A7Y9G7L7"/>
<organism evidence="1 2">
    <name type="scientific">Actinomadura citrea</name>
    <dbReference type="NCBI Taxonomy" id="46158"/>
    <lineage>
        <taxon>Bacteria</taxon>
        <taxon>Bacillati</taxon>
        <taxon>Actinomycetota</taxon>
        <taxon>Actinomycetes</taxon>
        <taxon>Streptosporangiales</taxon>
        <taxon>Thermomonosporaceae</taxon>
        <taxon>Actinomadura</taxon>
    </lineage>
</organism>
<evidence type="ECO:0000313" key="1">
    <source>
        <dbReference type="EMBL" id="NYE11351.1"/>
    </source>
</evidence>
<dbReference type="Proteomes" id="UP000591272">
    <property type="component" value="Unassembled WGS sequence"/>
</dbReference>
<keyword evidence="2" id="KW-1185">Reference proteome</keyword>
<proteinExistence type="predicted"/>
<dbReference type="EMBL" id="JACCBT010000001">
    <property type="protein sequence ID" value="NYE11351.1"/>
    <property type="molecule type" value="Genomic_DNA"/>
</dbReference>